<protein>
    <submittedName>
        <fullName evidence="3">Uncharacterized protein</fullName>
    </submittedName>
</protein>
<evidence type="ECO:0000313" key="4">
    <source>
        <dbReference type="Proteomes" id="UP001320245"/>
    </source>
</evidence>
<proteinExistence type="predicted"/>
<feature type="region of interest" description="Disordered" evidence="1">
    <location>
        <begin position="201"/>
        <end position="227"/>
    </location>
</feature>
<evidence type="ECO:0000313" key="3">
    <source>
        <dbReference type="EMBL" id="KAK7738583.1"/>
    </source>
</evidence>
<accession>A0AAN9YF83</accession>
<evidence type="ECO:0000256" key="2">
    <source>
        <dbReference type="SAM" id="SignalP"/>
    </source>
</evidence>
<keyword evidence="2" id="KW-0732">Signal</keyword>
<name>A0AAN9YF83_9PEZI</name>
<keyword evidence="4" id="KW-1185">Reference proteome</keyword>
<organism evidence="3 4">
    <name type="scientific">Cytospora paraplurivora</name>
    <dbReference type="NCBI Taxonomy" id="2898453"/>
    <lineage>
        <taxon>Eukaryota</taxon>
        <taxon>Fungi</taxon>
        <taxon>Dikarya</taxon>
        <taxon>Ascomycota</taxon>
        <taxon>Pezizomycotina</taxon>
        <taxon>Sordariomycetes</taxon>
        <taxon>Sordariomycetidae</taxon>
        <taxon>Diaporthales</taxon>
        <taxon>Cytosporaceae</taxon>
        <taxon>Cytospora</taxon>
    </lineage>
</organism>
<dbReference type="AlphaFoldDB" id="A0AAN9YF83"/>
<sequence>MARFTSASLAAVLTLSPAVRAWSDIHIARRVQADTATPVSVDVNSDAVGYRIYLATTPPGWGTGPVCWLVNYTDSSVTSVDVTIPASVVPDGTSVSLSYSGLQYSDEYGYEGSSYDYSNDFGLEGGTGEWSALELGGSDITSPDNTPCTALQCTRDCANTYYPDGTINYPENEDELTNDFLVTYKSYYNCLAACPGNDYPPYEEIMGGDDGDDDGDDDDDDDDDDDIYATASVSSYSSATYYETASGIASASTSTTASATASATTGSLTTQTTASKAKATGASLSSTASETASGASASSAASSAASTPSTVTASSAGRAGLAGTAVLVCCIAMLLGI</sequence>
<feature type="chain" id="PRO_5043016548" evidence="2">
    <location>
        <begin position="22"/>
        <end position="337"/>
    </location>
</feature>
<dbReference type="Proteomes" id="UP001320245">
    <property type="component" value="Unassembled WGS sequence"/>
</dbReference>
<feature type="compositionally biased region" description="Acidic residues" evidence="1">
    <location>
        <begin position="206"/>
        <end position="227"/>
    </location>
</feature>
<dbReference type="EMBL" id="JAJSPL020000025">
    <property type="protein sequence ID" value="KAK7738583.1"/>
    <property type="molecule type" value="Genomic_DNA"/>
</dbReference>
<reference evidence="3 4" key="1">
    <citation type="journal article" date="2023" name="PLoS ONE">
        <title>Cytospora paraplurivora sp. nov. isolated from orchards with fruit tree decline syndrome in Ontario, Canada.</title>
        <authorList>
            <person name="Ilyukhin E."/>
            <person name="Nguyen H.D.T."/>
            <person name="Castle A.J."/>
            <person name="Ellouze W."/>
        </authorList>
    </citation>
    <scope>NUCLEOTIDE SEQUENCE [LARGE SCALE GENOMIC DNA]</scope>
    <source>
        <strain evidence="3 4">FDS-564</strain>
    </source>
</reference>
<feature type="signal peptide" evidence="2">
    <location>
        <begin position="1"/>
        <end position="21"/>
    </location>
</feature>
<evidence type="ECO:0000256" key="1">
    <source>
        <dbReference type="SAM" id="MobiDB-lite"/>
    </source>
</evidence>
<gene>
    <name evidence="3" type="ORF">SLS53_006104</name>
</gene>
<comment type="caution">
    <text evidence="3">The sequence shown here is derived from an EMBL/GenBank/DDBJ whole genome shotgun (WGS) entry which is preliminary data.</text>
</comment>